<keyword evidence="1" id="KW-0732">Signal</keyword>
<keyword evidence="2" id="KW-0614">Plasmid</keyword>
<protein>
    <recommendedName>
        <fullName evidence="4">Outer membrane protein beta-barrel domain-containing protein</fullName>
    </recommendedName>
</protein>
<feature type="chain" id="PRO_5047513905" description="Outer membrane protein beta-barrel domain-containing protein" evidence="1">
    <location>
        <begin position="21"/>
        <end position="199"/>
    </location>
</feature>
<proteinExistence type="predicted"/>
<name>A0ABN6LGT6_9BACT</name>
<evidence type="ECO:0000313" key="3">
    <source>
        <dbReference type="Proteomes" id="UP001354989"/>
    </source>
</evidence>
<geneLocation type="plasmid" evidence="2 3">
    <name>pPP1</name>
</geneLocation>
<organism evidence="2 3">
    <name type="scientific">Persicobacter psychrovividus</name>
    <dbReference type="NCBI Taxonomy" id="387638"/>
    <lineage>
        <taxon>Bacteria</taxon>
        <taxon>Pseudomonadati</taxon>
        <taxon>Bacteroidota</taxon>
        <taxon>Cytophagia</taxon>
        <taxon>Cytophagales</taxon>
        <taxon>Persicobacteraceae</taxon>
        <taxon>Persicobacter</taxon>
    </lineage>
</organism>
<dbReference type="EMBL" id="AP025293">
    <property type="protein sequence ID" value="BDD01003.1"/>
    <property type="molecule type" value="Genomic_DNA"/>
</dbReference>
<sequence>MRKIGLLFILFFIFEMNAWAQTFDTGAEASYHSTTYEPVKKPITFEHRPLSMMDIGFRTFAQEGGHTVGALGLGFMLENFKFSLAVSFSGTAGREYNEVITDSNYFSGYYNSMGFFLGYAIPTIGNDVVQLFITPTIGWCMDREIYYDDGGYETYFYGDVTHKFDLGGELTASFPEAHIAVNVGTSICSPLMATVGYTF</sequence>
<evidence type="ECO:0000256" key="1">
    <source>
        <dbReference type="SAM" id="SignalP"/>
    </source>
</evidence>
<keyword evidence="3" id="KW-1185">Reference proteome</keyword>
<dbReference type="RefSeq" id="WP_338398212.1">
    <property type="nucleotide sequence ID" value="NZ_AP025293.1"/>
</dbReference>
<accession>A0ABN6LGT6</accession>
<evidence type="ECO:0000313" key="2">
    <source>
        <dbReference type="EMBL" id="BDD01003.1"/>
    </source>
</evidence>
<dbReference type="Proteomes" id="UP001354989">
    <property type="component" value="Plasmid pPP1"/>
</dbReference>
<gene>
    <name evidence="2" type="ORF">PEPS_32830</name>
</gene>
<feature type="signal peptide" evidence="1">
    <location>
        <begin position="1"/>
        <end position="20"/>
    </location>
</feature>
<evidence type="ECO:0008006" key="4">
    <source>
        <dbReference type="Google" id="ProtNLM"/>
    </source>
</evidence>
<reference evidence="2 3" key="1">
    <citation type="submission" date="2021-12" db="EMBL/GenBank/DDBJ databases">
        <title>Genome sequencing of bacteria with rrn-lacking chromosome and rrn-plasmid.</title>
        <authorList>
            <person name="Anda M."/>
            <person name="Iwasaki W."/>
        </authorList>
    </citation>
    <scope>NUCLEOTIDE SEQUENCE [LARGE SCALE GENOMIC DNA]</scope>
    <source>
        <strain evidence="2 3">NBRC 101262</strain>
        <plasmid evidence="2 3">pPP1</plasmid>
    </source>
</reference>